<feature type="compositionally biased region" description="Basic and acidic residues" evidence="1">
    <location>
        <begin position="38"/>
        <end position="47"/>
    </location>
</feature>
<organism evidence="2 3">
    <name type="scientific">Candidatus Parabacteroides intestinipullorum</name>
    <dbReference type="NCBI Taxonomy" id="2838723"/>
    <lineage>
        <taxon>Bacteria</taxon>
        <taxon>Pseudomonadati</taxon>
        <taxon>Bacteroidota</taxon>
        <taxon>Bacteroidia</taxon>
        <taxon>Bacteroidales</taxon>
        <taxon>Tannerellaceae</taxon>
        <taxon>Parabacteroides</taxon>
    </lineage>
</organism>
<dbReference type="Proteomes" id="UP000886740">
    <property type="component" value="Unassembled WGS sequence"/>
</dbReference>
<evidence type="ECO:0000256" key="1">
    <source>
        <dbReference type="SAM" id="MobiDB-lite"/>
    </source>
</evidence>
<dbReference type="AlphaFoldDB" id="A0A9D1XA45"/>
<evidence type="ECO:0000313" key="2">
    <source>
        <dbReference type="EMBL" id="HIX75499.1"/>
    </source>
</evidence>
<reference evidence="2" key="1">
    <citation type="journal article" date="2021" name="PeerJ">
        <title>Extensive microbial diversity within the chicken gut microbiome revealed by metagenomics and culture.</title>
        <authorList>
            <person name="Gilroy R."/>
            <person name="Ravi A."/>
            <person name="Getino M."/>
            <person name="Pursley I."/>
            <person name="Horton D.L."/>
            <person name="Alikhan N.F."/>
            <person name="Baker D."/>
            <person name="Gharbi K."/>
            <person name="Hall N."/>
            <person name="Watson M."/>
            <person name="Adriaenssens E.M."/>
            <person name="Foster-Nyarko E."/>
            <person name="Jarju S."/>
            <person name="Secka A."/>
            <person name="Antonio M."/>
            <person name="Oren A."/>
            <person name="Chaudhuri R.R."/>
            <person name="La Ragione R."/>
            <person name="Hildebrand F."/>
            <person name="Pallen M.J."/>
        </authorList>
    </citation>
    <scope>NUCLEOTIDE SEQUENCE</scope>
    <source>
        <strain evidence="2">ChiGjej6B6-14162</strain>
    </source>
</reference>
<accession>A0A9D1XA45</accession>
<dbReference type="EMBL" id="DXEL01000073">
    <property type="protein sequence ID" value="HIX75499.1"/>
    <property type="molecule type" value="Genomic_DNA"/>
</dbReference>
<sequence length="175" mass="19756">MDIKITGNPGTGNTFQEIHINYVETIAPNATTVTSNHYGDRKPERAAPDSNAKNADRVQRQAEILRYAGNLKPYVAPDWKNRYEALWRLILGLPEVSAVVYEPGKQRDTTFNRDLVANIIYIMCNAGIIAETNATTLTLALEGDKAHSVRAQLRKVPQDSIIEEKVKRLFYDRQE</sequence>
<proteinExistence type="predicted"/>
<evidence type="ECO:0000313" key="3">
    <source>
        <dbReference type="Proteomes" id="UP000886740"/>
    </source>
</evidence>
<reference evidence="2" key="2">
    <citation type="submission" date="2021-04" db="EMBL/GenBank/DDBJ databases">
        <authorList>
            <person name="Gilroy R."/>
        </authorList>
    </citation>
    <scope>NUCLEOTIDE SEQUENCE</scope>
    <source>
        <strain evidence="2">ChiGjej6B6-14162</strain>
    </source>
</reference>
<protein>
    <submittedName>
        <fullName evidence="2">Uncharacterized protein</fullName>
    </submittedName>
</protein>
<comment type="caution">
    <text evidence="2">The sequence shown here is derived from an EMBL/GenBank/DDBJ whole genome shotgun (WGS) entry which is preliminary data.</text>
</comment>
<gene>
    <name evidence="2" type="ORF">H9977_10775</name>
</gene>
<feature type="region of interest" description="Disordered" evidence="1">
    <location>
        <begin position="33"/>
        <end position="55"/>
    </location>
</feature>
<name>A0A9D1XA45_9BACT</name>